<dbReference type="CDD" id="cd16015">
    <property type="entry name" value="LTA_synthase"/>
    <property type="match status" value="1"/>
</dbReference>
<keyword evidence="2" id="KW-1003">Cell membrane</keyword>
<dbReference type="AlphaFoldDB" id="A0A1F6NWA0"/>
<dbReference type="PANTHER" id="PTHR47371:SF3">
    <property type="entry name" value="PHOSPHOGLYCEROL TRANSFERASE I"/>
    <property type="match status" value="1"/>
</dbReference>
<protein>
    <recommendedName>
        <fullName evidence="7">Sulfatase N-terminal domain-containing protein</fullName>
    </recommendedName>
</protein>
<evidence type="ECO:0000256" key="2">
    <source>
        <dbReference type="ARBA" id="ARBA00022475"/>
    </source>
</evidence>
<dbReference type="InterPro" id="IPR000917">
    <property type="entry name" value="Sulfatase_N"/>
</dbReference>
<comment type="subcellular location">
    <subcellularLocation>
        <location evidence="1">Cell membrane</location>
        <topology evidence="1">Multi-pass membrane protein</topology>
    </subcellularLocation>
</comment>
<evidence type="ECO:0000259" key="7">
    <source>
        <dbReference type="Pfam" id="PF00884"/>
    </source>
</evidence>
<dbReference type="SUPFAM" id="SSF53649">
    <property type="entry name" value="Alkaline phosphatase-like"/>
    <property type="match status" value="1"/>
</dbReference>
<feature type="transmembrane region" description="Helical" evidence="6">
    <location>
        <begin position="126"/>
        <end position="148"/>
    </location>
</feature>
<evidence type="ECO:0000313" key="8">
    <source>
        <dbReference type="EMBL" id="OGH88199.1"/>
    </source>
</evidence>
<proteinExistence type="predicted"/>
<name>A0A1F6NWA0_9BACT</name>
<dbReference type="InterPro" id="IPR050448">
    <property type="entry name" value="OpgB/LTA_synthase_biosynth"/>
</dbReference>
<evidence type="ECO:0000256" key="3">
    <source>
        <dbReference type="ARBA" id="ARBA00022692"/>
    </source>
</evidence>
<dbReference type="EMBL" id="MFQZ01000005">
    <property type="protein sequence ID" value="OGH88199.1"/>
    <property type="molecule type" value="Genomic_DNA"/>
</dbReference>
<feature type="domain" description="Sulfatase N-terminal" evidence="7">
    <location>
        <begin position="208"/>
        <end position="489"/>
    </location>
</feature>
<keyword evidence="3 6" id="KW-0812">Transmembrane</keyword>
<dbReference type="PANTHER" id="PTHR47371">
    <property type="entry name" value="LIPOTEICHOIC ACID SYNTHASE"/>
    <property type="match status" value="1"/>
</dbReference>
<evidence type="ECO:0000256" key="5">
    <source>
        <dbReference type="ARBA" id="ARBA00023136"/>
    </source>
</evidence>
<reference evidence="8 9" key="1">
    <citation type="journal article" date="2016" name="Nat. Commun.">
        <title>Thousands of microbial genomes shed light on interconnected biogeochemical processes in an aquifer system.</title>
        <authorList>
            <person name="Anantharaman K."/>
            <person name="Brown C.T."/>
            <person name="Hug L.A."/>
            <person name="Sharon I."/>
            <person name="Castelle C.J."/>
            <person name="Probst A.J."/>
            <person name="Thomas B.C."/>
            <person name="Singh A."/>
            <person name="Wilkins M.J."/>
            <person name="Karaoz U."/>
            <person name="Brodie E.L."/>
            <person name="Williams K.H."/>
            <person name="Hubbard S.S."/>
            <person name="Banfield J.F."/>
        </authorList>
    </citation>
    <scope>NUCLEOTIDE SEQUENCE [LARGE SCALE GENOMIC DNA]</scope>
</reference>
<evidence type="ECO:0000313" key="9">
    <source>
        <dbReference type="Proteomes" id="UP000177907"/>
    </source>
</evidence>
<feature type="transmembrane region" description="Helical" evidence="6">
    <location>
        <begin position="41"/>
        <end position="64"/>
    </location>
</feature>
<gene>
    <name evidence="8" type="ORF">A3J93_00455</name>
</gene>
<sequence length="647" mass="72538">MGRLAFPLFVYINMPEISSFLLAVPLFLLGLYFFTKSKSTWLGNIFFGLIFLVIVILSLSYYIADRFTGEGITEAVVYHLKYGLAGAGFFEYRYLIVGSALFLVACFIILGFIIRASRKNEPRFSYSLLSLLLFTLSIISNPSSLSWYQITQEEYLAGIMPAAVAFTNKPETNFITTATTTEIIPLDPFSFEALYHNSSLVPISETHPNLVFIYLEGFEQTYSDGKTFPGLTPELNKLKNEAIVFNDITQVYSTGFTMGGMVASQCGIPLMTPSGGNSMSGMDKFFVGARCLGDLLHEQGYYLSYYGGARAEFAGKDLFYKSHGFDEFLGYEDLRPRLADKNYVSGWGIYDDSFLPMAYDRFEQLSAGTNNFGLFLITLDTHHPKGHVNRACAGRVYTDGKNPMLNAVNCSDYLVGEFVKKLRASPYGANTVIVLASDHLGLENMATKLLEKQKRTNRLMILPPSALPQEIGVPGSTLDTGSTVLPFLGFSGDIGLGRNLLSDATSTATETKFIRDNVRKWRAEVTGLWKFPKIEQFALSSVSNKSVNIDGRTFKLPVLVEVGRDLETQLRFKFDTMGSLFFSYLDNVSSSEHFLYFDTCKEIRKIYDQVADNDYCVLFGKKNDWRATVLRGENYFTVEDIERILKI</sequence>
<dbReference type="Gene3D" id="3.40.720.10">
    <property type="entry name" value="Alkaline Phosphatase, subunit A"/>
    <property type="match status" value="1"/>
</dbReference>
<dbReference type="GO" id="GO:0005886">
    <property type="term" value="C:plasma membrane"/>
    <property type="evidence" value="ECO:0007669"/>
    <property type="project" value="UniProtKB-SubCell"/>
</dbReference>
<evidence type="ECO:0000256" key="1">
    <source>
        <dbReference type="ARBA" id="ARBA00004651"/>
    </source>
</evidence>
<evidence type="ECO:0000256" key="4">
    <source>
        <dbReference type="ARBA" id="ARBA00022989"/>
    </source>
</evidence>
<dbReference type="Pfam" id="PF00884">
    <property type="entry name" value="Sulfatase"/>
    <property type="match status" value="1"/>
</dbReference>
<evidence type="ECO:0000256" key="6">
    <source>
        <dbReference type="SAM" id="Phobius"/>
    </source>
</evidence>
<accession>A0A1F6NWA0</accession>
<comment type="caution">
    <text evidence="8">The sequence shown here is derived from an EMBL/GenBank/DDBJ whole genome shotgun (WGS) entry which is preliminary data.</text>
</comment>
<dbReference type="Proteomes" id="UP000177907">
    <property type="component" value="Unassembled WGS sequence"/>
</dbReference>
<organism evidence="8 9">
    <name type="scientific">Candidatus Magasanikbacteria bacterium RIFOXYC2_FULL_42_28</name>
    <dbReference type="NCBI Taxonomy" id="1798704"/>
    <lineage>
        <taxon>Bacteria</taxon>
        <taxon>Candidatus Magasanikiibacteriota</taxon>
    </lineage>
</organism>
<keyword evidence="4 6" id="KW-1133">Transmembrane helix</keyword>
<feature type="transmembrane region" description="Helical" evidence="6">
    <location>
        <begin position="17"/>
        <end position="34"/>
    </location>
</feature>
<dbReference type="STRING" id="1798704.A3J93_00455"/>
<keyword evidence="5 6" id="KW-0472">Membrane</keyword>
<dbReference type="InterPro" id="IPR017850">
    <property type="entry name" value="Alkaline_phosphatase_core_sf"/>
</dbReference>
<feature type="transmembrane region" description="Helical" evidence="6">
    <location>
        <begin position="92"/>
        <end position="114"/>
    </location>
</feature>